<evidence type="ECO:0000256" key="2">
    <source>
        <dbReference type="ARBA" id="ARBA00022553"/>
    </source>
</evidence>
<feature type="compositionally biased region" description="Polar residues" evidence="6">
    <location>
        <begin position="32"/>
        <end position="43"/>
    </location>
</feature>
<dbReference type="GO" id="GO:0010467">
    <property type="term" value="P:gene expression"/>
    <property type="evidence" value="ECO:0007669"/>
    <property type="project" value="UniProtKB-ARBA"/>
</dbReference>
<dbReference type="OrthoDB" id="1898821at2759"/>
<evidence type="ECO:0000313" key="8">
    <source>
        <dbReference type="EMBL" id="KAF4125962.1"/>
    </source>
</evidence>
<dbReference type="SUPFAM" id="SSF48371">
    <property type="entry name" value="ARM repeat"/>
    <property type="match status" value="1"/>
</dbReference>
<organism evidence="8 9">
    <name type="scientific">Geosmithia morbida</name>
    <dbReference type="NCBI Taxonomy" id="1094350"/>
    <lineage>
        <taxon>Eukaryota</taxon>
        <taxon>Fungi</taxon>
        <taxon>Dikarya</taxon>
        <taxon>Ascomycota</taxon>
        <taxon>Pezizomycotina</taxon>
        <taxon>Sordariomycetes</taxon>
        <taxon>Hypocreomycetidae</taxon>
        <taxon>Hypocreales</taxon>
        <taxon>Bionectriaceae</taxon>
        <taxon>Geosmithia</taxon>
    </lineage>
</organism>
<evidence type="ECO:0000256" key="5">
    <source>
        <dbReference type="ARBA" id="ARBA00023242"/>
    </source>
</evidence>
<dbReference type="SMART" id="SM01156">
    <property type="entry name" value="DUF1716"/>
    <property type="match status" value="1"/>
</dbReference>
<dbReference type="Pfam" id="PF08216">
    <property type="entry name" value="CTNNBL"/>
    <property type="match status" value="1"/>
</dbReference>
<comment type="caution">
    <text evidence="8">The sequence shown here is derived from an EMBL/GenBank/DDBJ whole genome shotgun (WGS) entry which is preliminary data.</text>
</comment>
<proteinExistence type="predicted"/>
<dbReference type="EMBL" id="JAANYQ010000002">
    <property type="protein sequence ID" value="KAF4125962.1"/>
    <property type="molecule type" value="Genomic_DNA"/>
</dbReference>
<dbReference type="PANTHER" id="PTHR14978:SF0">
    <property type="entry name" value="BETA-CATENIN-LIKE PROTEIN 1"/>
    <property type="match status" value="1"/>
</dbReference>
<reference evidence="8" key="1">
    <citation type="submission" date="2020-03" db="EMBL/GenBank/DDBJ databases">
        <title>Site-based positive gene gene selection in Geosmithia morbida across the United States reveals a broad range of putative effectors and factors for local host and environmental adapation.</title>
        <authorList>
            <person name="Onufrak A."/>
            <person name="Murdoch R.W."/>
            <person name="Gazis R."/>
            <person name="Huff M."/>
            <person name="Staton M."/>
            <person name="Klingeman W."/>
            <person name="Hadziabdic D."/>
        </authorList>
    </citation>
    <scope>NUCLEOTIDE SEQUENCE</scope>
    <source>
        <strain evidence="8">1262</strain>
    </source>
</reference>
<dbReference type="RefSeq" id="XP_035324614.1">
    <property type="nucleotide sequence ID" value="XM_035463190.1"/>
</dbReference>
<dbReference type="AlphaFoldDB" id="A0A9P4Z201"/>
<keyword evidence="3" id="KW-0677">Repeat</keyword>
<feature type="domain" description="Beta-catenin-like protein 1 N-terminal" evidence="7">
    <location>
        <begin position="94"/>
        <end position="199"/>
    </location>
</feature>
<dbReference type="GeneID" id="55967438"/>
<dbReference type="InterPro" id="IPR016024">
    <property type="entry name" value="ARM-type_fold"/>
</dbReference>
<dbReference type="Proteomes" id="UP000749293">
    <property type="component" value="Unassembled WGS sequence"/>
</dbReference>
<evidence type="ECO:0000259" key="7">
    <source>
        <dbReference type="SMART" id="SM01156"/>
    </source>
</evidence>
<dbReference type="InterPro" id="IPR039678">
    <property type="entry name" value="CTNNBL1"/>
</dbReference>
<dbReference type="GO" id="GO:0005681">
    <property type="term" value="C:spliceosomal complex"/>
    <property type="evidence" value="ECO:0007669"/>
    <property type="project" value="TreeGrafter"/>
</dbReference>
<feature type="region of interest" description="Disordered" evidence="6">
    <location>
        <begin position="15"/>
        <end position="88"/>
    </location>
</feature>
<evidence type="ECO:0000256" key="1">
    <source>
        <dbReference type="ARBA" id="ARBA00004123"/>
    </source>
</evidence>
<dbReference type="InterPro" id="IPR013180">
    <property type="entry name" value="CTNNBL1_N"/>
</dbReference>
<gene>
    <name evidence="8" type="ORF">GMORB2_1208</name>
</gene>
<dbReference type="FunFam" id="1.25.10.10:FF:001136">
    <property type="entry name" value="Beta-catenin-like protein 1"/>
    <property type="match status" value="1"/>
</dbReference>
<keyword evidence="2" id="KW-0597">Phosphoprotein</keyword>
<dbReference type="PANTHER" id="PTHR14978">
    <property type="entry name" value="BETA-CATENIN-LIKE PROTEIN 1 NUCLEAR ASSOCIATED PROTEIN"/>
    <property type="match status" value="1"/>
</dbReference>
<evidence type="ECO:0000313" key="9">
    <source>
        <dbReference type="Proteomes" id="UP000749293"/>
    </source>
</evidence>
<feature type="compositionally biased region" description="Basic and acidic residues" evidence="6">
    <location>
        <begin position="17"/>
        <end position="27"/>
    </location>
</feature>
<keyword evidence="5" id="KW-0539">Nucleus</keyword>
<evidence type="ECO:0000256" key="3">
    <source>
        <dbReference type="ARBA" id="ARBA00022737"/>
    </source>
</evidence>
<name>A0A9P4Z201_9HYPO</name>
<comment type="subcellular location">
    <subcellularLocation>
        <location evidence="1">Nucleus</location>
    </subcellularLocation>
</comment>
<evidence type="ECO:0000256" key="6">
    <source>
        <dbReference type="SAM" id="MobiDB-lite"/>
    </source>
</evidence>
<dbReference type="InterPro" id="IPR011989">
    <property type="entry name" value="ARM-like"/>
</dbReference>
<evidence type="ECO:0000256" key="4">
    <source>
        <dbReference type="ARBA" id="ARBA00023054"/>
    </source>
</evidence>
<keyword evidence="9" id="KW-1185">Reference proteome</keyword>
<dbReference type="Gene3D" id="1.25.10.10">
    <property type="entry name" value="Leucine-rich Repeat Variant"/>
    <property type="match status" value="1"/>
</dbReference>
<keyword evidence="4" id="KW-0175">Coiled coil</keyword>
<feature type="compositionally biased region" description="Acidic residues" evidence="6">
    <location>
        <begin position="61"/>
        <end position="83"/>
    </location>
</feature>
<accession>A0A9P4Z201</accession>
<protein>
    <submittedName>
        <fullName evidence="8">Beta-catenin-like protein 1</fullName>
    </submittedName>
</protein>
<sequence length="589" mass="65735">MTSVDEIFKKSGVVSKRKLDSVRDPNEIYKSAKTSSNGASRHTSAADEDEEMEAGPTLPPDDGEDEQDFGPEMLPDNDDDDEEGRFFGGGVTKQEYKILDYVEGADTGRAEDKIDVGWLRKTALNFEKRISKNAEMRAKFESEPQKFIGSEGDLDADIKALSVLSEHPELFVEFVRLGCANSLVGLLAHENTDIAIDAIEVIGELIDEDVAAKDHQWNTLVDALIDADLPGLIVSNLSRLDESDESDRNGVYYALGIVESLCSRTPVAIRVGDSEELLRWLLSRIQRTEATVTQNKQYSAEILAILSQASQETRRGLIQLDAIDLMLQLISSYRKRDPEKGGEEEEYMENIFEALTCLVDEVEGKVKFVEAEGVELCLLMLKEGKMSKGPALRLLDHAAAGNLAGQVCQKIVQAGGLKSTFTLFIKTHDRRLLSRLVAIFASMLRLLPATSAERIRTLAKFVEKDYEKVTKLMTLRRDYSARVKQVEQANEAEQQGASEEEADELQVELLSRRLEAGLFTLQTIDVIFAWLVAEDKGARRKIKQLLAERDETLAVFHTTLSEQRDGLDTSEEDGQDMKEMLGTLLEFLQ</sequence>